<dbReference type="Proteomes" id="UP001279734">
    <property type="component" value="Unassembled WGS sequence"/>
</dbReference>
<sequence>MCHFHDTCSHVETSRVKACKMVDTAMQVKSSVVQEIRKAYYGKAQAKQCHKEMRKIC</sequence>
<evidence type="ECO:0000313" key="1">
    <source>
        <dbReference type="EMBL" id="GMH28421.1"/>
    </source>
</evidence>
<comment type="caution">
    <text evidence="1">The sequence shown here is derived from an EMBL/GenBank/DDBJ whole genome shotgun (WGS) entry which is preliminary data.</text>
</comment>
<reference evidence="1" key="1">
    <citation type="submission" date="2023-05" db="EMBL/GenBank/DDBJ databases">
        <title>Nepenthes gracilis genome sequencing.</title>
        <authorList>
            <person name="Fukushima K."/>
        </authorList>
    </citation>
    <scope>NUCLEOTIDE SEQUENCE</scope>
    <source>
        <strain evidence="1">SING2019-196</strain>
    </source>
</reference>
<evidence type="ECO:0000313" key="2">
    <source>
        <dbReference type="Proteomes" id="UP001279734"/>
    </source>
</evidence>
<dbReference type="EMBL" id="BSYO01000034">
    <property type="protein sequence ID" value="GMH28421.1"/>
    <property type="molecule type" value="Genomic_DNA"/>
</dbReference>
<keyword evidence="2" id="KW-1185">Reference proteome</keyword>
<accession>A0AAD3TFW9</accession>
<protein>
    <submittedName>
        <fullName evidence="1">Uncharacterized protein</fullName>
    </submittedName>
</protein>
<organism evidence="1 2">
    <name type="scientific">Nepenthes gracilis</name>
    <name type="common">Slender pitcher plant</name>
    <dbReference type="NCBI Taxonomy" id="150966"/>
    <lineage>
        <taxon>Eukaryota</taxon>
        <taxon>Viridiplantae</taxon>
        <taxon>Streptophyta</taxon>
        <taxon>Embryophyta</taxon>
        <taxon>Tracheophyta</taxon>
        <taxon>Spermatophyta</taxon>
        <taxon>Magnoliopsida</taxon>
        <taxon>eudicotyledons</taxon>
        <taxon>Gunneridae</taxon>
        <taxon>Pentapetalae</taxon>
        <taxon>Caryophyllales</taxon>
        <taxon>Nepenthaceae</taxon>
        <taxon>Nepenthes</taxon>
    </lineage>
</organism>
<proteinExistence type="predicted"/>
<name>A0AAD3TFW9_NEPGR</name>
<gene>
    <name evidence="1" type="ORF">Nepgr_030264</name>
</gene>
<dbReference type="AlphaFoldDB" id="A0AAD3TFW9"/>